<gene>
    <name evidence="16" type="primary">oadG</name>
    <name evidence="18" type="ORF">GCM10009332_02110</name>
</gene>
<evidence type="ECO:0000256" key="3">
    <source>
        <dbReference type="ARBA" id="ARBA00004162"/>
    </source>
</evidence>
<organism evidence="18 19">
    <name type="scientific">Shewanella gelidii</name>
    <dbReference type="NCBI Taxonomy" id="1642821"/>
    <lineage>
        <taxon>Bacteria</taxon>
        <taxon>Pseudomonadati</taxon>
        <taxon>Pseudomonadota</taxon>
        <taxon>Gammaproteobacteria</taxon>
        <taxon>Alteromonadales</taxon>
        <taxon>Shewanellaceae</taxon>
        <taxon>Shewanella</taxon>
    </lineage>
</organism>
<sequence>MTSIFQQISDALGIMVLGMGLVFVFLSILIVGVKLVAKWGAPVVCAKPSTAAAPQQVPNHGNNMEPQLLAAITAAIHQYRNRAQA</sequence>
<dbReference type="GO" id="GO:0015081">
    <property type="term" value="F:sodium ion transmembrane transporter activity"/>
    <property type="evidence" value="ECO:0007669"/>
    <property type="project" value="UniProtKB-UniRule"/>
</dbReference>
<reference evidence="18" key="2">
    <citation type="submission" date="2020-09" db="EMBL/GenBank/DDBJ databases">
        <authorList>
            <person name="Sun Q."/>
            <person name="Ohkuma M."/>
        </authorList>
    </citation>
    <scope>NUCLEOTIDE SEQUENCE</scope>
    <source>
        <strain evidence="18">JCM 30804</strain>
    </source>
</reference>
<evidence type="ECO:0000256" key="17">
    <source>
        <dbReference type="RuleBase" id="RU004278"/>
    </source>
</evidence>
<comment type="catalytic activity">
    <reaction evidence="15 16 17">
        <text>oxaloacetate + 2 Na(+)(in) + H(+) = pyruvate + 2 Na(+)(out) + CO2</text>
        <dbReference type="Rhea" id="RHEA:57724"/>
        <dbReference type="ChEBI" id="CHEBI:15361"/>
        <dbReference type="ChEBI" id="CHEBI:15378"/>
        <dbReference type="ChEBI" id="CHEBI:16452"/>
        <dbReference type="ChEBI" id="CHEBI:16526"/>
        <dbReference type="ChEBI" id="CHEBI:29101"/>
        <dbReference type="EC" id="7.2.4.2"/>
    </reaction>
</comment>
<reference evidence="18" key="1">
    <citation type="journal article" date="2014" name="Int. J. Syst. Evol. Microbiol.">
        <title>Complete genome sequence of Corynebacterium casei LMG S-19264T (=DSM 44701T), isolated from a smear-ripened cheese.</title>
        <authorList>
            <consortium name="US DOE Joint Genome Institute (JGI-PGF)"/>
            <person name="Walter F."/>
            <person name="Albersmeier A."/>
            <person name="Kalinowski J."/>
            <person name="Ruckert C."/>
        </authorList>
    </citation>
    <scope>NUCLEOTIDE SEQUENCE</scope>
    <source>
        <strain evidence="18">JCM 30804</strain>
    </source>
</reference>
<evidence type="ECO:0000256" key="16">
    <source>
        <dbReference type="HAMAP-Rule" id="MF_00404"/>
    </source>
</evidence>
<evidence type="ECO:0000256" key="7">
    <source>
        <dbReference type="ARBA" id="ARBA00022475"/>
    </source>
</evidence>
<dbReference type="Proteomes" id="UP000613743">
    <property type="component" value="Unassembled WGS sequence"/>
</dbReference>
<evidence type="ECO:0000256" key="9">
    <source>
        <dbReference type="ARBA" id="ARBA00022967"/>
    </source>
</evidence>
<evidence type="ECO:0000256" key="8">
    <source>
        <dbReference type="ARBA" id="ARBA00022692"/>
    </source>
</evidence>
<keyword evidence="19" id="KW-1185">Reference proteome</keyword>
<keyword evidence="8 16" id="KW-0812">Transmembrane</keyword>
<dbReference type="GO" id="GO:0015451">
    <property type="term" value="F:decarboxylation-driven active transmembrane transporter activity"/>
    <property type="evidence" value="ECO:0007669"/>
    <property type="project" value="UniProtKB-EC"/>
</dbReference>
<keyword evidence="6 16" id="KW-0813">Transport</keyword>
<dbReference type="EMBL" id="BMPZ01000001">
    <property type="protein sequence ID" value="GGI68547.1"/>
    <property type="molecule type" value="Genomic_DNA"/>
</dbReference>
<dbReference type="RefSeq" id="WP_188916988.1">
    <property type="nucleotide sequence ID" value="NZ_BMPZ01000001.1"/>
</dbReference>
<dbReference type="HAMAP" id="MF_00404">
    <property type="entry name" value="OadG"/>
    <property type="match status" value="1"/>
</dbReference>
<dbReference type="NCBIfam" id="TIGR01195">
    <property type="entry name" value="oadG_fam"/>
    <property type="match status" value="1"/>
</dbReference>
<keyword evidence="10 16" id="KW-1133">Transmembrane helix</keyword>
<evidence type="ECO:0000256" key="1">
    <source>
        <dbReference type="ARBA" id="ARBA00001959"/>
    </source>
</evidence>
<evidence type="ECO:0000256" key="6">
    <source>
        <dbReference type="ARBA" id="ARBA00022448"/>
    </source>
</evidence>
<evidence type="ECO:0000256" key="5">
    <source>
        <dbReference type="ARBA" id="ARBA00011869"/>
    </source>
</evidence>
<name>A0A917JH91_9GAMM</name>
<accession>A0A917JH91</accession>
<keyword evidence="14 16" id="KW-0739">Sodium transport</keyword>
<dbReference type="EC" id="7.2.4.2" evidence="16"/>
<comment type="caution">
    <text evidence="18">The sequence shown here is derived from an EMBL/GenBank/DDBJ whole genome shotgun (WGS) entry which is preliminary data.</text>
</comment>
<evidence type="ECO:0000256" key="13">
    <source>
        <dbReference type="ARBA" id="ARBA00023136"/>
    </source>
</evidence>
<evidence type="ECO:0000313" key="19">
    <source>
        <dbReference type="Proteomes" id="UP000613743"/>
    </source>
</evidence>
<dbReference type="Pfam" id="PF04277">
    <property type="entry name" value="OAD_gamma"/>
    <property type="match status" value="1"/>
</dbReference>
<comment type="similarity">
    <text evidence="4 16 17">Belongs to the OadG family.</text>
</comment>
<keyword evidence="9 16" id="KW-1278">Translocase</keyword>
<proteinExistence type="inferred from homology"/>
<keyword evidence="7 16" id="KW-1003">Cell membrane</keyword>
<feature type="transmembrane region" description="Helical" evidence="16 17">
    <location>
        <begin position="12"/>
        <end position="33"/>
    </location>
</feature>
<dbReference type="GO" id="GO:0036376">
    <property type="term" value="P:sodium ion export across plasma membrane"/>
    <property type="evidence" value="ECO:0007669"/>
    <property type="project" value="InterPro"/>
</dbReference>
<keyword evidence="13 16" id="KW-0472">Membrane</keyword>
<evidence type="ECO:0000256" key="14">
    <source>
        <dbReference type="ARBA" id="ARBA00023201"/>
    </source>
</evidence>
<evidence type="ECO:0000256" key="2">
    <source>
        <dbReference type="ARBA" id="ARBA00003002"/>
    </source>
</evidence>
<dbReference type="InterPro" id="IPR005899">
    <property type="entry name" value="Na_pump_deCOase"/>
</dbReference>
<keyword evidence="11 16" id="KW-0915">Sodium</keyword>
<protein>
    <recommendedName>
        <fullName evidence="16">Probable oxaloacetate decarboxylase gamma chain</fullName>
        <ecNumber evidence="16">7.2.4.2</ecNumber>
    </recommendedName>
</protein>
<evidence type="ECO:0000256" key="12">
    <source>
        <dbReference type="ARBA" id="ARBA00023065"/>
    </source>
</evidence>
<evidence type="ECO:0000256" key="4">
    <source>
        <dbReference type="ARBA" id="ARBA00005844"/>
    </source>
</evidence>
<keyword evidence="12 16" id="KW-0406">Ion transport</keyword>
<dbReference type="InterPro" id="IPR023424">
    <property type="entry name" value="OadG"/>
</dbReference>
<evidence type="ECO:0000313" key="18">
    <source>
        <dbReference type="EMBL" id="GGI68547.1"/>
    </source>
</evidence>
<evidence type="ECO:0000256" key="15">
    <source>
        <dbReference type="ARBA" id="ARBA00048176"/>
    </source>
</evidence>
<comment type="cofactor">
    <cofactor evidence="1 16 17">
        <name>Na(+)</name>
        <dbReference type="ChEBI" id="CHEBI:29101"/>
    </cofactor>
</comment>
<comment type="function">
    <text evidence="2 16 17">Catalyzes the decarboxylation of oxaloacetate coupled to Na(+) translocation.</text>
</comment>
<evidence type="ECO:0000256" key="11">
    <source>
        <dbReference type="ARBA" id="ARBA00023053"/>
    </source>
</evidence>
<dbReference type="AlphaFoldDB" id="A0A917JH91"/>
<dbReference type="GO" id="GO:0005886">
    <property type="term" value="C:plasma membrane"/>
    <property type="evidence" value="ECO:0007669"/>
    <property type="project" value="UniProtKB-SubCell"/>
</dbReference>
<evidence type="ECO:0000256" key="10">
    <source>
        <dbReference type="ARBA" id="ARBA00022989"/>
    </source>
</evidence>
<dbReference type="GO" id="GO:0008948">
    <property type="term" value="F:oxaloacetate decarboxylase activity"/>
    <property type="evidence" value="ECO:0007669"/>
    <property type="project" value="UniProtKB-UniRule"/>
</dbReference>
<comment type="subcellular location">
    <subcellularLocation>
        <location evidence="3 16 17">Cell membrane</location>
        <topology evidence="3 16 17">Single-pass membrane protein</topology>
    </subcellularLocation>
</comment>
<comment type="subunit">
    <text evidence="5 16">Heterotrimer of an alpha, a beta and a gamma subunit.</text>
</comment>